<evidence type="ECO:0000313" key="2">
    <source>
        <dbReference type="EMBL" id="MBK1843897.1"/>
    </source>
</evidence>
<dbReference type="InterPro" id="IPR036812">
    <property type="entry name" value="NAD(P)_OxRdtase_dom_sf"/>
</dbReference>
<keyword evidence="3" id="KW-1185">Reference proteome</keyword>
<reference evidence="2" key="1">
    <citation type="submission" date="2021-01" db="EMBL/GenBank/DDBJ databases">
        <title>Characterization of Corynebacterium spp. from penguins.</title>
        <authorList>
            <person name="Svec P."/>
        </authorList>
    </citation>
    <scope>NUCLEOTIDE SEQUENCE</scope>
    <source>
        <strain evidence="2">CCM 8835</strain>
    </source>
</reference>
<organism evidence="2 3">
    <name type="scientific">Corynebacterium antarcticum</name>
    <dbReference type="NCBI Taxonomy" id="2800405"/>
    <lineage>
        <taxon>Bacteria</taxon>
        <taxon>Bacillati</taxon>
        <taxon>Actinomycetota</taxon>
        <taxon>Actinomycetes</taxon>
        <taxon>Mycobacteriales</taxon>
        <taxon>Corynebacteriaceae</taxon>
        <taxon>Corynebacterium</taxon>
    </lineage>
</organism>
<sequence length="335" mass="35455">MPARKLIRLTHHTVLRATARVVPVRENTAGTSGLRVSELGLGVSTWGDATPAEDTGAILRAFIDAGGTLIDTSPAYADGVAEKLLGDLLRRRTVDRGQVVLSSSSGVDPTLPLGRRVDCSRRALMAQLDRSLSTLGTDHVDVWSVGFWDPRTPPEEVAETLDWAVRTGRSRYAGVRGYSGWQLAVTHAVCGHRTIIAAQAGYSLLDRRSEEELIPAAEHLGVGFFAAAPLAQGVLTGKYRQRIPAGSRGASPKHDAEVQGLLVPRSATVVEALCTAADGLDISPAAAAIAWLRERGAVTSAVVGVRTVAQLDEVLEGLTAGLPRAIRDALDEVSL</sequence>
<accession>A0ABS1FKF6</accession>
<feature type="domain" description="NADP-dependent oxidoreductase" evidence="1">
    <location>
        <begin position="38"/>
        <end position="322"/>
    </location>
</feature>
<dbReference type="Pfam" id="PF00248">
    <property type="entry name" value="Aldo_ket_red"/>
    <property type="match status" value="1"/>
</dbReference>
<evidence type="ECO:0000259" key="1">
    <source>
        <dbReference type="Pfam" id="PF00248"/>
    </source>
</evidence>
<dbReference type="PANTHER" id="PTHR43364:SF18">
    <property type="entry name" value="OXIDOREDUCTASE"/>
    <property type="match status" value="1"/>
</dbReference>
<dbReference type="InterPro" id="IPR050523">
    <property type="entry name" value="AKR_Detox_Biosynth"/>
</dbReference>
<comment type="caution">
    <text evidence="2">The sequence shown here is derived from an EMBL/GenBank/DDBJ whole genome shotgun (WGS) entry which is preliminary data.</text>
</comment>
<dbReference type="Proteomes" id="UP000650005">
    <property type="component" value="Unassembled WGS sequence"/>
</dbReference>
<dbReference type="PANTHER" id="PTHR43364">
    <property type="entry name" value="NADH-SPECIFIC METHYLGLYOXAL REDUCTASE-RELATED"/>
    <property type="match status" value="1"/>
</dbReference>
<proteinExistence type="predicted"/>
<gene>
    <name evidence="2" type="ORF">JIM95_04770</name>
</gene>
<name>A0ABS1FKF6_9CORY</name>
<evidence type="ECO:0000313" key="3">
    <source>
        <dbReference type="Proteomes" id="UP000650005"/>
    </source>
</evidence>
<dbReference type="EMBL" id="JAENIP010000010">
    <property type="protein sequence ID" value="MBK1843897.1"/>
    <property type="molecule type" value="Genomic_DNA"/>
</dbReference>
<protein>
    <submittedName>
        <fullName evidence="2">Aldo/keto reductase</fullName>
    </submittedName>
</protein>
<dbReference type="Gene3D" id="3.20.20.100">
    <property type="entry name" value="NADP-dependent oxidoreductase domain"/>
    <property type="match status" value="1"/>
</dbReference>
<dbReference type="SUPFAM" id="SSF51430">
    <property type="entry name" value="NAD(P)-linked oxidoreductase"/>
    <property type="match status" value="1"/>
</dbReference>
<dbReference type="InterPro" id="IPR023210">
    <property type="entry name" value="NADP_OxRdtase_dom"/>
</dbReference>